<dbReference type="Proteomes" id="UP001589758">
    <property type="component" value="Unassembled WGS sequence"/>
</dbReference>
<keyword evidence="2" id="KW-1185">Reference proteome</keyword>
<accession>A0ABV6CC06</accession>
<evidence type="ECO:0000313" key="2">
    <source>
        <dbReference type="Proteomes" id="UP001589758"/>
    </source>
</evidence>
<organism evidence="1 2">
    <name type="scientific">Thorsellia kenyensis</name>
    <dbReference type="NCBI Taxonomy" id="1549888"/>
    <lineage>
        <taxon>Bacteria</taxon>
        <taxon>Pseudomonadati</taxon>
        <taxon>Pseudomonadota</taxon>
        <taxon>Gammaproteobacteria</taxon>
        <taxon>Enterobacterales</taxon>
        <taxon>Thorselliaceae</taxon>
        <taxon>Thorsellia</taxon>
    </lineage>
</organism>
<comment type="caution">
    <text evidence="1">The sequence shown here is derived from an EMBL/GenBank/DDBJ whole genome shotgun (WGS) entry which is preliminary data.</text>
</comment>
<dbReference type="EMBL" id="JBHLXE010000027">
    <property type="protein sequence ID" value="MFC0179096.1"/>
    <property type="molecule type" value="Genomic_DNA"/>
</dbReference>
<protein>
    <submittedName>
        <fullName evidence="1">Uncharacterized protein</fullName>
    </submittedName>
</protein>
<proteinExistence type="predicted"/>
<sequence length="133" mass="15565">MERVELPDLKDQWYLAEKAEFAMRLPKEIIVKRTARYLKQIVMSGLIRIEEYNQDYLWPYKAEVIFSMVYPTPIPMLATSEASWKKYPKNNLPHSSNPFAMPALEKAMMRGFRGIRRPDIILVKNESLRSGGD</sequence>
<gene>
    <name evidence="1" type="ORF">ACFFIT_03125</name>
</gene>
<reference evidence="1 2" key="1">
    <citation type="submission" date="2024-09" db="EMBL/GenBank/DDBJ databases">
        <authorList>
            <person name="Sun Q."/>
            <person name="Mori K."/>
        </authorList>
    </citation>
    <scope>NUCLEOTIDE SEQUENCE [LARGE SCALE GENOMIC DNA]</scope>
    <source>
        <strain evidence="1 2">CCM 8545</strain>
    </source>
</reference>
<name>A0ABV6CC06_9GAMM</name>
<evidence type="ECO:0000313" key="1">
    <source>
        <dbReference type="EMBL" id="MFC0179096.1"/>
    </source>
</evidence>
<dbReference type="RefSeq" id="WP_385876188.1">
    <property type="nucleotide sequence ID" value="NZ_JBHLXE010000027.1"/>
</dbReference>